<reference evidence="1" key="1">
    <citation type="submission" date="2020-06" db="EMBL/GenBank/DDBJ databases">
        <title>Whole Genome Sequence of Bradyrhizobium sp. Strain 1S1.</title>
        <authorList>
            <person name="Bromfield E.S.P."/>
            <person name="Cloutier S."/>
        </authorList>
    </citation>
    <scope>NUCLEOTIDE SEQUENCE [LARGE SCALE GENOMIC DNA]</scope>
    <source>
        <strain evidence="1">1S1</strain>
    </source>
</reference>
<protein>
    <submittedName>
        <fullName evidence="1">Uncharacterized protein</fullName>
    </submittedName>
</protein>
<dbReference type="AlphaFoldDB" id="A0A974A3L2"/>
<dbReference type="EMBL" id="JAAOLE020000001">
    <property type="protein sequence ID" value="NVI46812.1"/>
    <property type="molecule type" value="Genomic_DNA"/>
</dbReference>
<name>A0A974A3L2_9BRAD</name>
<gene>
    <name evidence="1" type="ORF">HAP48_028395</name>
</gene>
<accession>A0A974A3L2</accession>
<comment type="caution">
    <text evidence="1">The sequence shown here is derived from an EMBL/GenBank/DDBJ whole genome shotgun (WGS) entry which is preliminary data.</text>
</comment>
<proteinExistence type="predicted"/>
<evidence type="ECO:0000313" key="1">
    <source>
        <dbReference type="EMBL" id="NVI46812.1"/>
    </source>
</evidence>
<organism evidence="1">
    <name type="scientific">Bradyrhizobium septentrionale</name>
    <dbReference type="NCBI Taxonomy" id="1404411"/>
    <lineage>
        <taxon>Bacteria</taxon>
        <taxon>Pseudomonadati</taxon>
        <taxon>Pseudomonadota</taxon>
        <taxon>Alphaproteobacteria</taxon>
        <taxon>Hyphomicrobiales</taxon>
        <taxon>Nitrobacteraceae</taxon>
        <taxon>Bradyrhizobium</taxon>
    </lineage>
</organism>
<sequence length="177" mass="19857">MPPNEQSGTAHSISEAARQLGLHKSTLSRQIGQKRIRTHGGRVRLSEVKADRSNTIPMRSSTRAANRARAYVETFKKRHNEEYMELAEILEPLLPKSNSGDFMSASFSLCLAVLVYCVIYEETNEYETSGIEWTWQEGEAVENGAAAGAAAAVRRIISQHVRMQRELIAQNRGQLRK</sequence>
<dbReference type="RefSeq" id="WP_166206322.1">
    <property type="nucleotide sequence ID" value="NZ_CP088285.1"/>
</dbReference>